<proteinExistence type="predicted"/>
<sequence length="88" mass="9697">MNRRFPKRVDSRQLQHRLGRASAKESLFGGNGSLMTLSILGKKSPTLSESQPFPRGRAVHQQGVFLSCSFTSMLKTIGFTGLIDKTNS</sequence>
<name>A0A5B1CHS3_9BACT</name>
<evidence type="ECO:0000313" key="2">
    <source>
        <dbReference type="Proteomes" id="UP000322699"/>
    </source>
</evidence>
<protein>
    <submittedName>
        <fullName evidence="1">Uncharacterized protein</fullName>
    </submittedName>
</protein>
<keyword evidence="2" id="KW-1185">Reference proteome</keyword>
<organism evidence="1 2">
    <name type="scientific">Rubripirellula obstinata</name>
    <dbReference type="NCBI Taxonomy" id="406547"/>
    <lineage>
        <taxon>Bacteria</taxon>
        <taxon>Pseudomonadati</taxon>
        <taxon>Planctomycetota</taxon>
        <taxon>Planctomycetia</taxon>
        <taxon>Pirellulales</taxon>
        <taxon>Pirellulaceae</taxon>
        <taxon>Rubripirellula</taxon>
    </lineage>
</organism>
<comment type="caution">
    <text evidence="1">The sequence shown here is derived from an EMBL/GenBank/DDBJ whole genome shotgun (WGS) entry which is preliminary data.</text>
</comment>
<dbReference type="EMBL" id="VRLW01000001">
    <property type="protein sequence ID" value="KAA1260106.1"/>
    <property type="molecule type" value="Genomic_DNA"/>
</dbReference>
<dbReference type="AlphaFoldDB" id="A0A5B1CHS3"/>
<reference evidence="1 2" key="1">
    <citation type="submission" date="2019-08" db="EMBL/GenBank/DDBJ databases">
        <title>Deep-cultivation of Planctomycetes and their phenomic and genomic characterization uncovers novel biology.</title>
        <authorList>
            <person name="Wiegand S."/>
            <person name="Jogler M."/>
            <person name="Boedeker C."/>
            <person name="Pinto D."/>
            <person name="Vollmers J."/>
            <person name="Rivas-Marin E."/>
            <person name="Kohn T."/>
            <person name="Peeters S.H."/>
            <person name="Heuer A."/>
            <person name="Rast P."/>
            <person name="Oberbeckmann S."/>
            <person name="Bunk B."/>
            <person name="Jeske O."/>
            <person name="Meyerdierks A."/>
            <person name="Storesund J.E."/>
            <person name="Kallscheuer N."/>
            <person name="Luecker S."/>
            <person name="Lage O.M."/>
            <person name="Pohl T."/>
            <person name="Merkel B.J."/>
            <person name="Hornburger P."/>
            <person name="Mueller R.-W."/>
            <person name="Bruemmer F."/>
            <person name="Labrenz M."/>
            <person name="Spormann A.M."/>
            <person name="Op Den Camp H."/>
            <person name="Overmann J."/>
            <person name="Amann R."/>
            <person name="Jetten M.S.M."/>
            <person name="Mascher T."/>
            <person name="Medema M.H."/>
            <person name="Devos D.P."/>
            <person name="Kaster A.-K."/>
            <person name="Ovreas L."/>
            <person name="Rohde M."/>
            <person name="Galperin M.Y."/>
            <person name="Jogler C."/>
        </authorList>
    </citation>
    <scope>NUCLEOTIDE SEQUENCE [LARGE SCALE GENOMIC DNA]</scope>
    <source>
        <strain evidence="1 2">LF1</strain>
    </source>
</reference>
<gene>
    <name evidence="1" type="ORF">LF1_26450</name>
</gene>
<accession>A0A5B1CHS3</accession>
<evidence type="ECO:0000313" key="1">
    <source>
        <dbReference type="EMBL" id="KAA1260106.1"/>
    </source>
</evidence>
<dbReference type="Proteomes" id="UP000322699">
    <property type="component" value="Unassembled WGS sequence"/>
</dbReference>